<evidence type="ECO:0000256" key="4">
    <source>
        <dbReference type="ARBA" id="ARBA00022801"/>
    </source>
</evidence>
<dbReference type="SMART" id="SM00479">
    <property type="entry name" value="EXOIII"/>
    <property type="match status" value="1"/>
</dbReference>
<reference evidence="9" key="1">
    <citation type="submission" date="2015-04" db="EMBL/GenBank/DDBJ databases">
        <authorList>
            <person name="Syromyatnikov M.Y."/>
            <person name="Popov V.N."/>
        </authorList>
    </citation>
    <scope>NUCLEOTIDE SEQUENCE [LARGE SCALE GENOMIC DNA]</scope>
</reference>
<organism evidence="9 10">
    <name type="scientific">Clunio marinus</name>
    <dbReference type="NCBI Taxonomy" id="568069"/>
    <lineage>
        <taxon>Eukaryota</taxon>
        <taxon>Metazoa</taxon>
        <taxon>Ecdysozoa</taxon>
        <taxon>Arthropoda</taxon>
        <taxon>Hexapoda</taxon>
        <taxon>Insecta</taxon>
        <taxon>Pterygota</taxon>
        <taxon>Neoptera</taxon>
        <taxon>Endopterygota</taxon>
        <taxon>Diptera</taxon>
        <taxon>Nematocera</taxon>
        <taxon>Chironomoidea</taxon>
        <taxon>Chironomidae</taxon>
        <taxon>Clunio</taxon>
    </lineage>
</organism>
<dbReference type="InterPro" id="IPR012337">
    <property type="entry name" value="RNaseH-like_sf"/>
</dbReference>
<name>A0A1J1I3I8_9DIPT</name>
<dbReference type="GO" id="GO:0004527">
    <property type="term" value="F:exonuclease activity"/>
    <property type="evidence" value="ECO:0007669"/>
    <property type="project" value="UniProtKB-KW"/>
</dbReference>
<evidence type="ECO:0000256" key="6">
    <source>
        <dbReference type="ARBA" id="ARBA00023242"/>
    </source>
</evidence>
<feature type="domain" description="Exonuclease" evidence="8">
    <location>
        <begin position="267"/>
        <end position="427"/>
    </location>
</feature>
<dbReference type="SUPFAM" id="SSF53098">
    <property type="entry name" value="Ribonuclease H-like"/>
    <property type="match status" value="1"/>
</dbReference>
<dbReference type="CDD" id="cd06145">
    <property type="entry name" value="REX1_like"/>
    <property type="match status" value="1"/>
</dbReference>
<dbReference type="InterPro" id="IPR034922">
    <property type="entry name" value="REX1-like_exo"/>
</dbReference>
<dbReference type="InterPro" id="IPR047021">
    <property type="entry name" value="REXO1/3/4-like"/>
</dbReference>
<keyword evidence="10" id="KW-1185">Reference proteome</keyword>
<dbReference type="PANTHER" id="PTHR12801">
    <property type="entry name" value="RNA EXONUCLEASE REXO1 / RECO3 FAMILY MEMBER-RELATED"/>
    <property type="match status" value="1"/>
</dbReference>
<keyword evidence="3" id="KW-0540">Nuclease</keyword>
<evidence type="ECO:0000256" key="3">
    <source>
        <dbReference type="ARBA" id="ARBA00022722"/>
    </source>
</evidence>
<dbReference type="Proteomes" id="UP000183832">
    <property type="component" value="Unassembled WGS sequence"/>
</dbReference>
<comment type="similarity">
    <text evidence="2">Belongs to the REXO1/REXO3 family.</text>
</comment>
<gene>
    <name evidence="9" type="ORF">CLUMA_CG006966</name>
</gene>
<keyword evidence="4" id="KW-0378">Hydrolase</keyword>
<dbReference type="GO" id="GO:0003676">
    <property type="term" value="F:nucleic acid binding"/>
    <property type="evidence" value="ECO:0007669"/>
    <property type="project" value="InterPro"/>
</dbReference>
<feature type="region of interest" description="Disordered" evidence="7">
    <location>
        <begin position="39"/>
        <end position="58"/>
    </location>
</feature>
<keyword evidence="6" id="KW-0539">Nucleus</keyword>
<dbReference type="PANTHER" id="PTHR12801:SF82">
    <property type="entry name" value="RNA EXONUCLEASE 5"/>
    <property type="match status" value="1"/>
</dbReference>
<sequence length="604" mass="69130">MGSQDKKHKRSCQRLERKKNKLAALANIMEVNERDREIKKAHKRKYRPENEETLSIPSTSTESNLISYNEMDTEILNTNQTQKALKKFFNSENEGTKVTTDMPDTKKVKIGLNDDYNSLKKKVDAMTKQSKSVPKFRLKFFGDKASLLTKEENRQPLIIIEELSFVPLTQSHKEKLVRDYGSLEAAINLNKDHHLIYRSVFPIDGDITSNILEMPEGETFPRTRLLLSPLQMMVEGYPMPLKGEFLERYRDYRKTKESYKPVTSQSAMFGLDCEMCRTDRGQNELTRVSIVNENYKSIYETLVRPENKIVDYLTQWSGITKEMMKAATKTLSEVQEEVCDLLPPDAILVGQSLNCDLNAMRLMHPYVIDTSVIFNVTGDRNRKTKLKELAKCFLGEKIQTGFEGHDSIEDSKTSLRLTKLKLSKDIYFGDVALISSKSFPKDDGKIISTGIVNETNVNTPQVATNMISQAMRRRKKSAIITTYKSDLNLEKFYSKNQFDVLQNETDGQDFHGINHIKETSAKKVVRRTQELLMDYDFSLSHFNVDDFHTDLSSDGSDSMEKLIPQIDTMIENLWNNVSCNGLMVVILGGHEKNPNGVTMVRVKP</sequence>
<evidence type="ECO:0000259" key="8">
    <source>
        <dbReference type="SMART" id="SM00479"/>
    </source>
</evidence>
<protein>
    <submittedName>
        <fullName evidence="9">CLUMA_CG006966, isoform A</fullName>
    </submittedName>
</protein>
<dbReference type="OrthoDB" id="3996471at2759"/>
<evidence type="ECO:0000256" key="2">
    <source>
        <dbReference type="ARBA" id="ARBA00006357"/>
    </source>
</evidence>
<evidence type="ECO:0000256" key="5">
    <source>
        <dbReference type="ARBA" id="ARBA00022839"/>
    </source>
</evidence>
<dbReference type="Pfam" id="PF00929">
    <property type="entry name" value="RNase_T"/>
    <property type="match status" value="1"/>
</dbReference>
<keyword evidence="5" id="KW-0269">Exonuclease</keyword>
<dbReference type="STRING" id="568069.A0A1J1I3I8"/>
<dbReference type="FunFam" id="3.30.420.10:FF:000019">
    <property type="entry name" value="RNA exonuclease NEF-sp"/>
    <property type="match status" value="1"/>
</dbReference>
<evidence type="ECO:0000313" key="10">
    <source>
        <dbReference type="Proteomes" id="UP000183832"/>
    </source>
</evidence>
<dbReference type="EMBL" id="CVRI01000037">
    <property type="protein sequence ID" value="CRK93430.1"/>
    <property type="molecule type" value="Genomic_DNA"/>
</dbReference>
<evidence type="ECO:0000256" key="7">
    <source>
        <dbReference type="SAM" id="MobiDB-lite"/>
    </source>
</evidence>
<dbReference type="InterPro" id="IPR036397">
    <property type="entry name" value="RNaseH_sf"/>
</dbReference>
<evidence type="ECO:0000313" key="9">
    <source>
        <dbReference type="EMBL" id="CRK93430.1"/>
    </source>
</evidence>
<dbReference type="GO" id="GO:0005634">
    <property type="term" value="C:nucleus"/>
    <property type="evidence" value="ECO:0007669"/>
    <property type="project" value="UniProtKB-SubCell"/>
</dbReference>
<accession>A0A1J1I3I8</accession>
<proteinExistence type="inferred from homology"/>
<evidence type="ECO:0000256" key="1">
    <source>
        <dbReference type="ARBA" id="ARBA00004123"/>
    </source>
</evidence>
<dbReference type="InterPro" id="IPR013520">
    <property type="entry name" value="Ribonucl_H"/>
</dbReference>
<dbReference type="AlphaFoldDB" id="A0A1J1I3I8"/>
<comment type="subcellular location">
    <subcellularLocation>
        <location evidence="1">Nucleus</location>
    </subcellularLocation>
</comment>
<dbReference type="Gene3D" id="3.30.420.10">
    <property type="entry name" value="Ribonuclease H-like superfamily/Ribonuclease H"/>
    <property type="match status" value="1"/>
</dbReference>